<dbReference type="KEGG" id="smo:SELMODRAFT_424944"/>
<organism evidence="2">
    <name type="scientific">Selaginella moellendorffii</name>
    <name type="common">Spikemoss</name>
    <dbReference type="NCBI Taxonomy" id="88036"/>
    <lineage>
        <taxon>Eukaryota</taxon>
        <taxon>Viridiplantae</taxon>
        <taxon>Streptophyta</taxon>
        <taxon>Embryophyta</taxon>
        <taxon>Tracheophyta</taxon>
        <taxon>Lycopodiopsida</taxon>
        <taxon>Selaginellales</taxon>
        <taxon>Selaginellaceae</taxon>
        <taxon>Selaginella</taxon>
    </lineage>
</organism>
<dbReference type="PANTHER" id="PTHR36839:SF1">
    <property type="entry name" value="METALLO-BETA-LACTAMASE FAMILY PROTEIN (AFU_ORTHOLOGUE AFUA_5G12770)"/>
    <property type="match status" value="1"/>
</dbReference>
<dbReference type="Gramene" id="EFJ13055">
    <property type="protein sequence ID" value="EFJ13055"/>
    <property type="gene ID" value="SELMODRAFT_424944"/>
</dbReference>
<dbReference type="AlphaFoldDB" id="D8SRI1"/>
<accession>D8SRI1</accession>
<evidence type="ECO:0000313" key="1">
    <source>
        <dbReference type="EMBL" id="EFJ13055.1"/>
    </source>
</evidence>
<dbReference type="InParanoid" id="D8SRI1"/>
<dbReference type="STRING" id="88036.D8SRI1"/>
<reference evidence="1 2" key="1">
    <citation type="journal article" date="2011" name="Science">
        <title>The Selaginella genome identifies genetic changes associated with the evolution of vascular plants.</title>
        <authorList>
            <person name="Banks J.A."/>
            <person name="Nishiyama T."/>
            <person name="Hasebe M."/>
            <person name="Bowman J.L."/>
            <person name="Gribskov M."/>
            <person name="dePamphilis C."/>
            <person name="Albert V.A."/>
            <person name="Aono N."/>
            <person name="Aoyama T."/>
            <person name="Ambrose B.A."/>
            <person name="Ashton N.W."/>
            <person name="Axtell M.J."/>
            <person name="Barker E."/>
            <person name="Barker M.S."/>
            <person name="Bennetzen J.L."/>
            <person name="Bonawitz N.D."/>
            <person name="Chapple C."/>
            <person name="Cheng C."/>
            <person name="Correa L.G."/>
            <person name="Dacre M."/>
            <person name="DeBarry J."/>
            <person name="Dreyer I."/>
            <person name="Elias M."/>
            <person name="Engstrom E.M."/>
            <person name="Estelle M."/>
            <person name="Feng L."/>
            <person name="Finet C."/>
            <person name="Floyd S.K."/>
            <person name="Frommer W.B."/>
            <person name="Fujita T."/>
            <person name="Gramzow L."/>
            <person name="Gutensohn M."/>
            <person name="Harholt J."/>
            <person name="Hattori M."/>
            <person name="Heyl A."/>
            <person name="Hirai T."/>
            <person name="Hiwatashi Y."/>
            <person name="Ishikawa M."/>
            <person name="Iwata M."/>
            <person name="Karol K.G."/>
            <person name="Koehler B."/>
            <person name="Kolukisaoglu U."/>
            <person name="Kubo M."/>
            <person name="Kurata T."/>
            <person name="Lalonde S."/>
            <person name="Li K."/>
            <person name="Li Y."/>
            <person name="Litt A."/>
            <person name="Lyons E."/>
            <person name="Manning G."/>
            <person name="Maruyama T."/>
            <person name="Michael T.P."/>
            <person name="Mikami K."/>
            <person name="Miyazaki S."/>
            <person name="Morinaga S."/>
            <person name="Murata T."/>
            <person name="Mueller-Roeber B."/>
            <person name="Nelson D.R."/>
            <person name="Obara M."/>
            <person name="Oguri Y."/>
            <person name="Olmstead R.G."/>
            <person name="Onodera N."/>
            <person name="Petersen B.L."/>
            <person name="Pils B."/>
            <person name="Prigge M."/>
            <person name="Rensing S.A."/>
            <person name="Riano-Pachon D.M."/>
            <person name="Roberts A.W."/>
            <person name="Sato Y."/>
            <person name="Scheller H.V."/>
            <person name="Schulz B."/>
            <person name="Schulz C."/>
            <person name="Shakirov E.V."/>
            <person name="Shibagaki N."/>
            <person name="Shinohara N."/>
            <person name="Shippen D.E."/>
            <person name="Soerensen I."/>
            <person name="Sotooka R."/>
            <person name="Sugimoto N."/>
            <person name="Sugita M."/>
            <person name="Sumikawa N."/>
            <person name="Tanurdzic M."/>
            <person name="Theissen G."/>
            <person name="Ulvskov P."/>
            <person name="Wakazuki S."/>
            <person name="Weng J.K."/>
            <person name="Willats W.W."/>
            <person name="Wipf D."/>
            <person name="Wolf P.G."/>
            <person name="Yang L."/>
            <person name="Zimmer A.D."/>
            <person name="Zhu Q."/>
            <person name="Mitros T."/>
            <person name="Hellsten U."/>
            <person name="Loque D."/>
            <person name="Otillar R."/>
            <person name="Salamov A."/>
            <person name="Schmutz J."/>
            <person name="Shapiro H."/>
            <person name="Lindquist E."/>
            <person name="Lucas S."/>
            <person name="Rokhsar D."/>
            <person name="Grigoriev I.V."/>
        </authorList>
    </citation>
    <scope>NUCLEOTIDE SEQUENCE [LARGE SCALE GENOMIC DNA]</scope>
</reference>
<dbReference type="Proteomes" id="UP000001514">
    <property type="component" value="Unassembled WGS sequence"/>
</dbReference>
<dbReference type="SUPFAM" id="SSF56281">
    <property type="entry name" value="Metallo-hydrolase/oxidoreductase"/>
    <property type="match status" value="1"/>
</dbReference>
<sequence>MDPAAIVARCDEGGKLLCASHHGRWMMGTSEVQVLAAYVWVERLSGSARSILSVVAIETGTLQIRCVLADSRQLLYTDGFPVRNVFNRVICACFNGASNTAQTGGLDMRVIVWTSMSKMRLQFRNGFKTHEPQVLEIITFPKFGIGQRAFLIQTQEGNILWDCISFLDDATVAIIKSLGGLRAIATSHPHYYSTNSRWSEAFGGVPSGLPARKGEVLLWEGLTLLALHKSSTGLMELKERCFIHWRYLTGGDGQQNSEHNEIVGMDNKIVSIMRSYLNYIPLLSSHTKRIGQVIEPWDFGRLYIAFQDREDDAA</sequence>
<dbReference type="PANTHER" id="PTHR36839">
    <property type="entry name" value="METALLO-BETA-LACTAMASE FAMILY PROTEIN (AFU_ORTHOLOGUE AFUA_5G12770)"/>
    <property type="match status" value="1"/>
</dbReference>
<gene>
    <name evidence="1" type="ORF">SELMODRAFT_424944</name>
</gene>
<dbReference type="InterPro" id="IPR036866">
    <property type="entry name" value="RibonucZ/Hydroxyglut_hydro"/>
</dbReference>
<proteinExistence type="predicted"/>
<keyword evidence="2" id="KW-1185">Reference proteome</keyword>
<evidence type="ECO:0000313" key="2">
    <source>
        <dbReference type="Proteomes" id="UP000001514"/>
    </source>
</evidence>
<protein>
    <submittedName>
        <fullName evidence="1">Uncharacterized protein</fullName>
    </submittedName>
</protein>
<dbReference type="HOGENOM" id="CLU_901383_0_0_1"/>
<name>D8SRI1_SELML</name>
<dbReference type="EMBL" id="GL377635">
    <property type="protein sequence ID" value="EFJ13055.1"/>
    <property type="molecule type" value="Genomic_DNA"/>
</dbReference>